<dbReference type="Gene3D" id="1.10.3300.10">
    <property type="entry name" value="Jann2411-like domain"/>
    <property type="match status" value="1"/>
</dbReference>
<sequence length="191" mass="20900">MTARMAGATGSTELLCAFANTLQFNEPEPGAVDVYDTLSGAAEVTAWLREHGLVPEDAAARSGDFTRALAIRNGLREAFALHHDRVLAPVPALDEVARALPLRVAFDESLPRLTSAGSGVAGGLGLLLVAVAECRSNDTWRRLKLCRSEVCQWAYFDVSKNRSRAWCSMEICGNRQKTRSYRARHRSPEDP</sequence>
<dbReference type="InterPro" id="IPR021005">
    <property type="entry name" value="Znf_CGNR"/>
</dbReference>
<organism evidence="2 3">
    <name type="scientific">Tenggerimyces flavus</name>
    <dbReference type="NCBI Taxonomy" id="1708749"/>
    <lineage>
        <taxon>Bacteria</taxon>
        <taxon>Bacillati</taxon>
        <taxon>Actinomycetota</taxon>
        <taxon>Actinomycetes</taxon>
        <taxon>Propionibacteriales</taxon>
        <taxon>Nocardioidaceae</taxon>
        <taxon>Tenggerimyces</taxon>
    </lineage>
</organism>
<dbReference type="Proteomes" id="UP001595699">
    <property type="component" value="Unassembled WGS sequence"/>
</dbReference>
<evidence type="ECO:0000313" key="3">
    <source>
        <dbReference type="Proteomes" id="UP001595699"/>
    </source>
</evidence>
<accession>A0ABV7YC80</accession>
<dbReference type="PANTHER" id="PTHR35525:SF3">
    <property type="entry name" value="BLL6575 PROTEIN"/>
    <property type="match status" value="1"/>
</dbReference>
<gene>
    <name evidence="2" type="ORF">ACFOUW_16325</name>
</gene>
<dbReference type="SUPFAM" id="SSF160904">
    <property type="entry name" value="Jann2411-like"/>
    <property type="match status" value="1"/>
</dbReference>
<dbReference type="PANTHER" id="PTHR35525">
    <property type="entry name" value="BLL6575 PROTEIN"/>
    <property type="match status" value="1"/>
</dbReference>
<dbReference type="InterPro" id="IPR010852">
    <property type="entry name" value="ABATE"/>
</dbReference>
<feature type="domain" description="Zinc finger CGNR" evidence="1">
    <location>
        <begin position="142"/>
        <end position="185"/>
    </location>
</feature>
<dbReference type="InterPro" id="IPR023286">
    <property type="entry name" value="ABATE_dom_sf"/>
</dbReference>
<comment type="caution">
    <text evidence="2">The sequence shown here is derived from an EMBL/GenBank/DDBJ whole genome shotgun (WGS) entry which is preliminary data.</text>
</comment>
<dbReference type="RefSeq" id="WP_205118703.1">
    <property type="nucleotide sequence ID" value="NZ_JAFBCM010000001.1"/>
</dbReference>
<dbReference type="EMBL" id="JBHRZH010000015">
    <property type="protein sequence ID" value="MFC3762409.1"/>
    <property type="molecule type" value="Genomic_DNA"/>
</dbReference>
<reference evidence="3" key="1">
    <citation type="journal article" date="2019" name="Int. J. Syst. Evol. Microbiol.">
        <title>The Global Catalogue of Microorganisms (GCM) 10K type strain sequencing project: providing services to taxonomists for standard genome sequencing and annotation.</title>
        <authorList>
            <consortium name="The Broad Institute Genomics Platform"/>
            <consortium name="The Broad Institute Genome Sequencing Center for Infectious Disease"/>
            <person name="Wu L."/>
            <person name="Ma J."/>
        </authorList>
    </citation>
    <scope>NUCLEOTIDE SEQUENCE [LARGE SCALE GENOMIC DNA]</scope>
    <source>
        <strain evidence="3">CGMCC 4.7241</strain>
    </source>
</reference>
<name>A0ABV7YC80_9ACTN</name>
<keyword evidence="3" id="KW-1185">Reference proteome</keyword>
<dbReference type="Pfam" id="PF07336">
    <property type="entry name" value="ABATE"/>
    <property type="match status" value="1"/>
</dbReference>
<dbReference type="Pfam" id="PF11706">
    <property type="entry name" value="zf-CGNR"/>
    <property type="match status" value="1"/>
</dbReference>
<evidence type="ECO:0000259" key="1">
    <source>
        <dbReference type="Pfam" id="PF11706"/>
    </source>
</evidence>
<evidence type="ECO:0000313" key="2">
    <source>
        <dbReference type="EMBL" id="MFC3762409.1"/>
    </source>
</evidence>
<proteinExistence type="predicted"/>
<protein>
    <submittedName>
        <fullName evidence="2">CGNR zinc finger domain-containing protein</fullName>
    </submittedName>
</protein>